<dbReference type="EC" id="1.3.5.1" evidence="4"/>
<dbReference type="Proteomes" id="UP000001017">
    <property type="component" value="Chromosome"/>
</dbReference>
<proteinExistence type="inferred from homology"/>
<dbReference type="eggNOG" id="arCOG00571">
    <property type="taxonomic scope" value="Archaea"/>
</dbReference>
<evidence type="ECO:0000256" key="4">
    <source>
        <dbReference type="ARBA" id="ARBA00012792"/>
    </source>
</evidence>
<organism evidence="14 15">
    <name type="scientific">Thermoplasma volcanium (strain ATCC 51530 / DSM 4299 / JCM 9571 / NBRC 15438 / GSS1)</name>
    <dbReference type="NCBI Taxonomy" id="273116"/>
    <lineage>
        <taxon>Archaea</taxon>
        <taxon>Methanobacteriati</taxon>
        <taxon>Thermoplasmatota</taxon>
        <taxon>Thermoplasmata</taxon>
        <taxon>Thermoplasmatales</taxon>
        <taxon>Thermoplasmataceae</taxon>
        <taxon>Thermoplasma</taxon>
    </lineage>
</organism>
<dbReference type="Pfam" id="PF02910">
    <property type="entry name" value="Succ_DH_flav_C"/>
    <property type="match status" value="1"/>
</dbReference>
<dbReference type="PANTHER" id="PTHR11632">
    <property type="entry name" value="SUCCINATE DEHYDROGENASE 2 FLAVOPROTEIN SUBUNIT"/>
    <property type="match status" value="1"/>
</dbReference>
<keyword evidence="15" id="KW-1185">Reference proteome</keyword>
<dbReference type="InterPro" id="IPR014006">
    <property type="entry name" value="Succ_Dhase_FrdA_Gneg"/>
</dbReference>
<keyword evidence="7" id="KW-0274">FAD</keyword>
<dbReference type="NCBIfam" id="TIGR01812">
    <property type="entry name" value="sdhA_frdA_Gneg"/>
    <property type="match status" value="1"/>
</dbReference>
<sequence length="567" mass="63208">MEKIKEDVIVLGGGMAGLRAAVAAAEYNKNISVGVVSKLYPLRSHSVSAEGGTSAVLNPKDSFDLHAYDTIKGSDYLADQDAVEEFVRLVPEQIYTTDHWGCPWSRNPDGTISQRDFGALSFPRATFAADKTGFHVMQTLFSRALRYENIHFYNEYFATSMFLDNGRMNSLTTINLRTGDFVVFQSKAFIFAAGGAGRLYQFSTYAHSVSGDGDAIAYRAGIPLKDMEFIQFHPTGLVPSGILITEGARADGGYLLNGENKRFMQAYAPNKLEKASRDVVSRAIMWEIEAGRGVKGEYGDMEYVWLDLRHMADVLDERLPMITEIAKKFNGIDAHTELIPVHPATHYTMGGIDSNVRTTTDYSGIFAAGENACVSIHGANRLGSNSTNECLALGNVAGVSAAKYAMEHDIPDLVVSNVENEEKRIWDDLLKRNGGENVAKIREDLRINMDKNVGIFRDENGLNTSLKNIKQLKERYNNISIQDKSSTFNMELEWALEVGFMLDIAEVITTGALLRKESRGAHYRKDYPNRDDENYLKHTIATYTKDGPRITYKPVVITKWQPTVRTY</sequence>
<evidence type="ECO:0000256" key="1">
    <source>
        <dbReference type="ARBA" id="ARBA00001974"/>
    </source>
</evidence>
<evidence type="ECO:0000256" key="9">
    <source>
        <dbReference type="ARBA" id="ARBA00023002"/>
    </source>
</evidence>
<dbReference type="Gene3D" id="4.10.80.40">
    <property type="entry name" value="succinate dehydrogenase protein domain"/>
    <property type="match status" value="1"/>
</dbReference>
<dbReference type="SUPFAM" id="SSF51905">
    <property type="entry name" value="FAD/NAD(P)-binding domain"/>
    <property type="match status" value="1"/>
</dbReference>
<dbReference type="FunFam" id="3.90.700.10:FF:000001">
    <property type="entry name" value="Mitochondrial succinate dehydrogenase flavoprotein subunit"/>
    <property type="match status" value="1"/>
</dbReference>
<dbReference type="InterPro" id="IPR036188">
    <property type="entry name" value="FAD/NAD-bd_sf"/>
</dbReference>
<evidence type="ECO:0000259" key="12">
    <source>
        <dbReference type="Pfam" id="PF00890"/>
    </source>
</evidence>
<dbReference type="PROSITE" id="PS00504">
    <property type="entry name" value="FRD_SDH_FAD_BINDING"/>
    <property type="match status" value="1"/>
</dbReference>
<keyword evidence="8" id="KW-0249">Electron transport</keyword>
<reference evidence="14 15" key="2">
    <citation type="journal article" date="2000" name="Proc. Natl. Acad. Sci. U.S.A.">
        <title>Archaeal adaptation to higher temperatures revealed by genomic sequence of Thermoplasma volcanium.</title>
        <authorList>
            <person name="Kawashima T."/>
            <person name="Amano N."/>
            <person name="Koike H."/>
            <person name="Makino S."/>
            <person name="Higuchi S."/>
            <person name="Kawashima-Ohya Y."/>
            <person name="Watanabe K."/>
            <person name="Yamazaki M."/>
            <person name="Kanehori K."/>
            <person name="Kawamoto T."/>
            <person name="Nunoshiba T."/>
            <person name="Yamamoto Y."/>
            <person name="Aramaki H."/>
            <person name="Makino K."/>
            <person name="Suzuki M."/>
        </authorList>
    </citation>
    <scope>NUCLEOTIDE SEQUENCE [LARGE SCALE GENOMIC DNA]</scope>
    <source>
        <strain evidence="15">ATCC 51530 / DSM 4299 / JCM 9571 / NBRC 15438 / GSS1</strain>
    </source>
</reference>
<evidence type="ECO:0000256" key="7">
    <source>
        <dbReference type="ARBA" id="ARBA00022827"/>
    </source>
</evidence>
<dbReference type="PaxDb" id="273116-14324974"/>
<dbReference type="PANTHER" id="PTHR11632:SF51">
    <property type="entry name" value="SUCCINATE DEHYDROGENASE [UBIQUINONE] FLAVOPROTEIN SUBUNIT, MITOCHONDRIAL"/>
    <property type="match status" value="1"/>
</dbReference>
<keyword evidence="9" id="KW-0560">Oxidoreductase</keyword>
<dbReference type="Gene3D" id="3.50.50.60">
    <property type="entry name" value="FAD/NAD(P)-binding domain"/>
    <property type="match status" value="1"/>
</dbReference>
<evidence type="ECO:0000256" key="6">
    <source>
        <dbReference type="ARBA" id="ARBA00022630"/>
    </source>
</evidence>
<keyword evidence="10" id="KW-0472">Membrane</keyword>
<dbReference type="InterPro" id="IPR015939">
    <property type="entry name" value="Fum_Rdtase/Succ_DH_flav-like_C"/>
</dbReference>
<dbReference type="FunFam" id="1.20.58.100:FF:000001">
    <property type="entry name" value="Succinate dehydrogenase flavoprotein subunit (SdhA)"/>
    <property type="match status" value="1"/>
</dbReference>
<evidence type="ECO:0000259" key="13">
    <source>
        <dbReference type="Pfam" id="PF02910"/>
    </source>
</evidence>
<dbReference type="FunFam" id="4.10.80.40:FF:000003">
    <property type="entry name" value="Fumarate reductase flavoprotein subunit"/>
    <property type="match status" value="1"/>
</dbReference>
<evidence type="ECO:0000313" key="15">
    <source>
        <dbReference type="Proteomes" id="UP000001017"/>
    </source>
</evidence>
<name>Q97AQ1_THEVO</name>
<dbReference type="GO" id="GO:0008177">
    <property type="term" value="F:succinate dehydrogenase (quinone) activity"/>
    <property type="evidence" value="ECO:0007669"/>
    <property type="project" value="UniProtKB-EC"/>
</dbReference>
<dbReference type="InterPro" id="IPR003953">
    <property type="entry name" value="FAD-dep_OxRdtase_2_FAD-bd"/>
</dbReference>
<dbReference type="STRING" id="273116.gene:9381548"/>
<evidence type="ECO:0000313" key="14">
    <source>
        <dbReference type="EMBL" id="BAB59900.1"/>
    </source>
</evidence>
<dbReference type="SUPFAM" id="SSF46977">
    <property type="entry name" value="Succinate dehydrogenase/fumarate reductase flavoprotein C-terminal domain"/>
    <property type="match status" value="1"/>
</dbReference>
<comment type="subcellular location">
    <subcellularLocation>
        <location evidence="2">Membrane</location>
        <topology evidence="2">Peripheral membrane protein</topology>
    </subcellularLocation>
</comment>
<evidence type="ECO:0000256" key="10">
    <source>
        <dbReference type="ARBA" id="ARBA00023136"/>
    </source>
</evidence>
<evidence type="ECO:0000256" key="8">
    <source>
        <dbReference type="ARBA" id="ARBA00022982"/>
    </source>
</evidence>
<dbReference type="Gene3D" id="3.90.700.10">
    <property type="entry name" value="Succinate dehydrogenase/fumarate reductase flavoprotein, catalytic domain"/>
    <property type="match status" value="1"/>
</dbReference>
<dbReference type="GO" id="GO:0022900">
    <property type="term" value="P:electron transport chain"/>
    <property type="evidence" value="ECO:0007669"/>
    <property type="project" value="InterPro"/>
</dbReference>
<dbReference type="Pfam" id="PF00890">
    <property type="entry name" value="FAD_binding_2"/>
    <property type="match status" value="1"/>
</dbReference>
<evidence type="ECO:0000256" key="5">
    <source>
        <dbReference type="ARBA" id="ARBA00022448"/>
    </source>
</evidence>
<dbReference type="InterPro" id="IPR030664">
    <property type="entry name" value="SdhA/FrdA/AprA"/>
</dbReference>
<keyword evidence="6" id="KW-0285">Flavoprotein</keyword>
<dbReference type="Gene3D" id="1.20.58.100">
    <property type="entry name" value="Fumarate reductase/succinate dehydrogenase flavoprotein-like, C-terminal domain"/>
    <property type="match status" value="1"/>
</dbReference>
<dbReference type="HOGENOM" id="CLU_014312_6_2_2"/>
<feature type="domain" description="Fumarate reductase/succinate dehydrogenase flavoprotein-like C-terminal" evidence="13">
    <location>
        <begin position="442"/>
        <end position="567"/>
    </location>
</feature>
<feature type="active site" description="Proton acceptor" evidence="11">
    <location>
        <position position="277"/>
    </location>
</feature>
<dbReference type="GeneID" id="1441853"/>
<dbReference type="GO" id="GO:0050660">
    <property type="term" value="F:flavin adenine dinucleotide binding"/>
    <property type="evidence" value="ECO:0007669"/>
    <property type="project" value="InterPro"/>
</dbReference>
<accession>Q97AQ1</accession>
<dbReference type="EMBL" id="BA000011">
    <property type="protein sequence ID" value="BAB59900.1"/>
    <property type="molecule type" value="Genomic_DNA"/>
</dbReference>
<comment type="similarity">
    <text evidence="3">Belongs to the FAD-dependent oxidoreductase 2 family. FRD/SDH subfamily.</text>
</comment>
<dbReference type="RefSeq" id="WP_010917005.1">
    <property type="nucleotide sequence ID" value="NC_002689.2"/>
</dbReference>
<dbReference type="PRINTS" id="PR00368">
    <property type="entry name" value="FADPNR"/>
</dbReference>
<dbReference type="GO" id="GO:0016020">
    <property type="term" value="C:membrane"/>
    <property type="evidence" value="ECO:0007669"/>
    <property type="project" value="UniProtKB-SubCell"/>
</dbReference>
<feature type="domain" description="FAD-dependent oxidoreductase 2 FAD-binding" evidence="12">
    <location>
        <begin position="7"/>
        <end position="386"/>
    </location>
</feature>
<dbReference type="InterPro" id="IPR037099">
    <property type="entry name" value="Fum_R/Succ_DH_flav-like_C_sf"/>
</dbReference>
<dbReference type="InterPro" id="IPR027477">
    <property type="entry name" value="Succ_DH/fumarate_Rdtase_cat_sf"/>
</dbReference>
<dbReference type="AlphaFoldDB" id="Q97AQ1"/>
<comment type="cofactor">
    <cofactor evidence="1">
        <name>FAD</name>
        <dbReference type="ChEBI" id="CHEBI:57692"/>
    </cofactor>
</comment>
<reference evidence="14 15" key="1">
    <citation type="journal article" date="1999" name="Proc. Jpn. Acad.">
        <title>Determination of the complete genomic DNA sequence of Thermoplasma volvanium GSS1.</title>
        <authorList>
            <person name="Kawashima T."/>
            <person name="Yamamoto Y."/>
            <person name="Aramaki H."/>
            <person name="Nunoshiba T."/>
            <person name="Kawamoto T."/>
            <person name="Watanabe K."/>
            <person name="Yamazaki M."/>
            <person name="Kanehori K."/>
            <person name="Amano N."/>
            <person name="Ohya Y."/>
            <person name="Makino K."/>
            <person name="Suzuki M."/>
        </authorList>
    </citation>
    <scope>NUCLEOTIDE SEQUENCE [LARGE SCALE GENOMIC DNA]</scope>
    <source>
        <strain evidence="15">ATCC 51530 / DSM 4299 / JCM 9571 / NBRC 15438 / GSS1</strain>
    </source>
</reference>
<evidence type="ECO:0000256" key="2">
    <source>
        <dbReference type="ARBA" id="ARBA00004170"/>
    </source>
</evidence>
<dbReference type="KEGG" id="tvo:TVG0761794"/>
<dbReference type="NCBIfam" id="NF004724">
    <property type="entry name" value="PRK06069.1"/>
    <property type="match status" value="1"/>
</dbReference>
<gene>
    <name evidence="14" type="ORF">TVG0761794</name>
</gene>
<dbReference type="PIRSF" id="PIRSF000171">
    <property type="entry name" value="SDHA_APRA_LASPO"/>
    <property type="match status" value="1"/>
</dbReference>
<dbReference type="OrthoDB" id="23539at2157"/>
<evidence type="ECO:0000256" key="3">
    <source>
        <dbReference type="ARBA" id="ARBA00008040"/>
    </source>
</evidence>
<dbReference type="SUPFAM" id="SSF56425">
    <property type="entry name" value="Succinate dehydrogenase/fumarate reductase flavoprotein, catalytic domain"/>
    <property type="match status" value="1"/>
</dbReference>
<evidence type="ECO:0000256" key="11">
    <source>
        <dbReference type="PIRSR" id="PIRSR000171-1"/>
    </source>
</evidence>
<dbReference type="InterPro" id="IPR003952">
    <property type="entry name" value="FRD_SDH_FAD_BS"/>
</dbReference>
<dbReference type="PRINTS" id="PR00411">
    <property type="entry name" value="PNDRDTASEI"/>
</dbReference>
<protein>
    <recommendedName>
        <fullName evidence="4">succinate dehydrogenase</fullName>
        <ecNumber evidence="4">1.3.5.1</ecNumber>
    </recommendedName>
</protein>
<dbReference type="PhylomeDB" id="Q97AQ1"/>
<keyword evidence="5" id="KW-0813">Transport</keyword>